<gene>
    <name evidence="2" type="ORF">OC842_006734</name>
</gene>
<dbReference type="GO" id="GO:0006139">
    <property type="term" value="P:nucleobase-containing compound metabolic process"/>
    <property type="evidence" value="ECO:0007669"/>
    <property type="project" value="UniProtKB-ARBA"/>
</dbReference>
<evidence type="ECO:0000313" key="2">
    <source>
        <dbReference type="EMBL" id="KAK0521594.1"/>
    </source>
</evidence>
<reference evidence="2" key="1">
    <citation type="journal article" date="2023" name="PhytoFront">
        <title>Draft Genome Resources of Seven Strains of Tilletia horrida, Causal Agent of Kernel Smut of Rice.</title>
        <authorList>
            <person name="Khanal S."/>
            <person name="Antony Babu S."/>
            <person name="Zhou X.G."/>
        </authorList>
    </citation>
    <scope>NUCLEOTIDE SEQUENCE</scope>
    <source>
        <strain evidence="2">TX3</strain>
    </source>
</reference>
<dbReference type="SUPFAM" id="SSF53927">
    <property type="entry name" value="Cytidine deaminase-like"/>
    <property type="match status" value="1"/>
</dbReference>
<evidence type="ECO:0000259" key="1">
    <source>
        <dbReference type="PROSITE" id="PS51747"/>
    </source>
</evidence>
<keyword evidence="3" id="KW-1185">Reference proteome</keyword>
<dbReference type="Gene3D" id="3.40.140.10">
    <property type="entry name" value="Cytidine Deaminase, domain 2"/>
    <property type="match status" value="1"/>
</dbReference>
<feature type="domain" description="CMP/dCMP-type deaminase" evidence="1">
    <location>
        <begin position="19"/>
        <end position="148"/>
    </location>
</feature>
<dbReference type="AlphaFoldDB" id="A0AAN6G7N1"/>
<dbReference type="PROSITE" id="PS51747">
    <property type="entry name" value="CYT_DCMP_DEAMINASES_2"/>
    <property type="match status" value="1"/>
</dbReference>
<dbReference type="InterPro" id="IPR002125">
    <property type="entry name" value="CMP_dCMP_dom"/>
</dbReference>
<dbReference type="Pfam" id="PF18785">
    <property type="entry name" value="Inv-AAD"/>
    <property type="match status" value="1"/>
</dbReference>
<dbReference type="InterPro" id="IPR016193">
    <property type="entry name" value="Cytidine_deaminase-like"/>
</dbReference>
<dbReference type="GO" id="GO:0003824">
    <property type="term" value="F:catalytic activity"/>
    <property type="evidence" value="ECO:0007669"/>
    <property type="project" value="InterPro"/>
</dbReference>
<sequence>MTATPHSKNNSTSGAAEDEAHYRHMLLALQLADKCVPTTTAFCVGCTIYTRSAWTPRLLSTGFSRELPGNTHAEQCALDKIATRCREPAAQEAGAEPEVLELDLYTTMEPCSKRASDPKGCAHRIIDFNAAAYVLPGPSDFSSASAVQLRIARVFQGVREPADFQLCEGQRLLREAGVEVHTVLPPADADDDAAAGGSGQEWLEKECLRIAKKSHADEPAAPGPDVVRLWKEAAL</sequence>
<comment type="caution">
    <text evidence="2">The sequence shown here is derived from an EMBL/GenBank/DDBJ whole genome shotgun (WGS) entry which is preliminary data.</text>
</comment>
<organism evidence="2 3">
    <name type="scientific">Tilletia horrida</name>
    <dbReference type="NCBI Taxonomy" id="155126"/>
    <lineage>
        <taxon>Eukaryota</taxon>
        <taxon>Fungi</taxon>
        <taxon>Dikarya</taxon>
        <taxon>Basidiomycota</taxon>
        <taxon>Ustilaginomycotina</taxon>
        <taxon>Exobasidiomycetes</taxon>
        <taxon>Tilletiales</taxon>
        <taxon>Tilletiaceae</taxon>
        <taxon>Tilletia</taxon>
    </lineage>
</organism>
<dbReference type="Proteomes" id="UP001176521">
    <property type="component" value="Unassembled WGS sequence"/>
</dbReference>
<dbReference type="EMBL" id="JAPDMQ010000658">
    <property type="protein sequence ID" value="KAK0521594.1"/>
    <property type="molecule type" value="Genomic_DNA"/>
</dbReference>
<protein>
    <recommendedName>
        <fullName evidence="1">CMP/dCMP-type deaminase domain-containing protein</fullName>
    </recommendedName>
</protein>
<proteinExistence type="predicted"/>
<name>A0AAN6G7N1_9BASI</name>
<evidence type="ECO:0000313" key="3">
    <source>
        <dbReference type="Proteomes" id="UP001176521"/>
    </source>
</evidence>
<accession>A0AAN6G7N1</accession>